<dbReference type="Proteomes" id="UP001433508">
    <property type="component" value="Unassembled WGS sequence"/>
</dbReference>
<evidence type="ECO:0000313" key="1">
    <source>
        <dbReference type="EMBL" id="KAK9234294.1"/>
    </source>
</evidence>
<protein>
    <submittedName>
        <fullName evidence="1">Cytochrome P450</fullName>
    </submittedName>
</protein>
<organism evidence="1 2">
    <name type="scientific">Lipomyces kononenkoae</name>
    <name type="common">Yeast</name>
    <dbReference type="NCBI Taxonomy" id="34357"/>
    <lineage>
        <taxon>Eukaryota</taxon>
        <taxon>Fungi</taxon>
        <taxon>Dikarya</taxon>
        <taxon>Ascomycota</taxon>
        <taxon>Saccharomycotina</taxon>
        <taxon>Lipomycetes</taxon>
        <taxon>Lipomycetales</taxon>
        <taxon>Lipomycetaceae</taxon>
        <taxon>Lipomyces</taxon>
    </lineage>
</organism>
<reference evidence="2" key="1">
    <citation type="journal article" date="2024" name="Front. Bioeng. Biotechnol.">
        <title>Genome-scale model development and genomic sequencing of the oleaginous clade Lipomyces.</title>
        <authorList>
            <person name="Czajka J.J."/>
            <person name="Han Y."/>
            <person name="Kim J."/>
            <person name="Mondo S.J."/>
            <person name="Hofstad B.A."/>
            <person name="Robles A."/>
            <person name="Haridas S."/>
            <person name="Riley R."/>
            <person name="LaButti K."/>
            <person name="Pangilinan J."/>
            <person name="Andreopoulos W."/>
            <person name="Lipzen A."/>
            <person name="Yan J."/>
            <person name="Wang M."/>
            <person name="Ng V."/>
            <person name="Grigoriev I.V."/>
            <person name="Spatafora J.W."/>
            <person name="Magnuson J.K."/>
            <person name="Baker S.E."/>
            <person name="Pomraning K.R."/>
        </authorList>
    </citation>
    <scope>NUCLEOTIDE SEQUENCE [LARGE SCALE GENOMIC DNA]</scope>
    <source>
        <strain evidence="2">CBS 7786</strain>
    </source>
</reference>
<name>A0ACC3SSC0_LIPKO</name>
<sequence length="504" mass="56810">MFGLEVVATCIAIAVSCLALQHLFLSTKGDEPPFVKGPLPFFGNALAFLNNPKALLDSLQEKYGSIFTMYIGGERLTVLADPIFGIPEVFSKRSLSFMPFQLRFCQPVFGYTKPVAMDLEFQLKLVHKTRVGLASKPFFEEISQALKTTYLSLIDDSSQYANCDGQNIDLYEYCRYNMFYASARALFGLEFQVDKIYHPYILFEYHFPKFFRNYPQFLNREGYNAQQEVLRELGSFFVDPSRVATSSFLCRSLYDVYMDSDYKSSADIAGYFFALLVGSKSNSVPGSFWMLANIVGHAELKVDIEKIIAKHYVAETDSFDWAALLQEPLIASCFKETLRLYGNTMHARSVKEDITLKVARRSKAEASDVLFRGGSSIIMPVNLVHLNPDLYPDPTRWIGTRFLEKNQGVLVQGGKDLRSYIPWGGGADMCPGRQLANLEAVIQLVYTLARFDVQPIEPIPEPIMGSRYATGMCKPSTGYRAKFTRRKIPLVPVTLSNSLFNGVN</sequence>
<proteinExistence type="predicted"/>
<evidence type="ECO:0000313" key="2">
    <source>
        <dbReference type="Proteomes" id="UP001433508"/>
    </source>
</evidence>
<dbReference type="EMBL" id="MU971491">
    <property type="protein sequence ID" value="KAK9234294.1"/>
    <property type="molecule type" value="Genomic_DNA"/>
</dbReference>
<keyword evidence="2" id="KW-1185">Reference proteome</keyword>
<gene>
    <name evidence="1" type="ORF">V1525DRAFT_350479</name>
</gene>
<comment type="caution">
    <text evidence="1">The sequence shown here is derived from an EMBL/GenBank/DDBJ whole genome shotgun (WGS) entry which is preliminary data.</text>
</comment>
<accession>A0ACC3SSC0</accession>